<sequence length="167" mass="19397">MKRNLYLYLFIFASLIALILYVNGRNIQESQDRAYRTLEEKLENTQKQLEAAQAAKADATVFSLDNNEEAYNYFESSGLDRNKIETVLQDYLLEQNLTDGGNPLVDYIGEGRGYQINDLQVLNHKWLIANFTDNTNWGGEVLIQYNFDENNNLSMQTLKSVLYNKYR</sequence>
<evidence type="ECO:0000313" key="3">
    <source>
        <dbReference type="EMBL" id="GAL01528.1"/>
    </source>
</evidence>
<reference evidence="3 4" key="1">
    <citation type="journal article" date="2014" name="Genome Announc.">
        <title>Draft Genome Sequences of Marine Flavobacterium Nonlabens Strains NR17, NR24, NR27, NR32, NR33, and Ara13.</title>
        <authorList>
            <person name="Nakanishi M."/>
            <person name="Meirelles P."/>
            <person name="Suzuki R."/>
            <person name="Takatani N."/>
            <person name="Mino S."/>
            <person name="Suda W."/>
            <person name="Oshima K."/>
            <person name="Hattori M."/>
            <person name="Ohkuma M."/>
            <person name="Hosokawa M."/>
            <person name="Miyashita K."/>
            <person name="Thompson F.L."/>
            <person name="Niwa A."/>
            <person name="Sawabe T."/>
            <person name="Sawabe T."/>
        </authorList>
    </citation>
    <scope>NUCLEOTIDE SEQUENCE [LARGE SCALE GENOMIC DNA]</scope>
    <source>
        <strain evidence="4">JCM19314</strain>
    </source>
</reference>
<keyword evidence="1" id="KW-0175">Coiled coil</keyword>
<feature type="coiled-coil region" evidence="1">
    <location>
        <begin position="28"/>
        <end position="55"/>
    </location>
</feature>
<evidence type="ECO:0000256" key="1">
    <source>
        <dbReference type="SAM" id="Coils"/>
    </source>
</evidence>
<proteinExistence type="predicted"/>
<keyword evidence="2" id="KW-0812">Transmembrane</keyword>
<dbReference type="EMBL" id="BBMM01000011">
    <property type="protein sequence ID" value="GAL01528.1"/>
    <property type="molecule type" value="Genomic_DNA"/>
</dbReference>
<keyword evidence="2" id="KW-0472">Membrane</keyword>
<feature type="transmembrane region" description="Helical" evidence="2">
    <location>
        <begin position="6"/>
        <end position="23"/>
    </location>
</feature>
<dbReference type="Proteomes" id="UP000029226">
    <property type="component" value="Unassembled WGS sequence"/>
</dbReference>
<dbReference type="AlphaFoldDB" id="A0A090QH33"/>
<evidence type="ECO:0000256" key="2">
    <source>
        <dbReference type="SAM" id="Phobius"/>
    </source>
</evidence>
<evidence type="ECO:0000313" key="4">
    <source>
        <dbReference type="Proteomes" id="UP000029226"/>
    </source>
</evidence>
<keyword evidence="2" id="KW-1133">Transmembrane helix</keyword>
<gene>
    <name evidence="3" type="ORF">JCM19314_1311</name>
</gene>
<comment type="caution">
    <text evidence="3">The sequence shown here is derived from an EMBL/GenBank/DDBJ whole genome shotgun (WGS) entry which is preliminary data.</text>
</comment>
<organism evidence="3 4">
    <name type="scientific">Nonlabens ulvanivorans</name>
    <name type="common">Persicivirga ulvanivorans</name>
    <dbReference type="NCBI Taxonomy" id="906888"/>
    <lineage>
        <taxon>Bacteria</taxon>
        <taxon>Pseudomonadati</taxon>
        <taxon>Bacteroidota</taxon>
        <taxon>Flavobacteriia</taxon>
        <taxon>Flavobacteriales</taxon>
        <taxon>Flavobacteriaceae</taxon>
        <taxon>Nonlabens</taxon>
    </lineage>
</organism>
<evidence type="ECO:0008006" key="5">
    <source>
        <dbReference type="Google" id="ProtNLM"/>
    </source>
</evidence>
<accession>A0A090QH33</accession>
<name>A0A090QH33_NONUL</name>
<protein>
    <recommendedName>
        <fullName evidence="5">Hydrolase</fullName>
    </recommendedName>
</protein>